<sequence length="119" mass="13119">MEVCYQLPVLPLDRPVPQHVLSRRGAISFSSSSALFGCPNPRQLSQIQSYEMRLLEKSNSIRIGLILSQYANMLNYGSCLVEKDLGVLVDCRLSMSQQCAQVARKANSILACIRTSGGK</sequence>
<dbReference type="EMBL" id="KZ510635">
    <property type="protein sequence ID" value="PKU32963.1"/>
    <property type="molecule type" value="Genomic_DNA"/>
</dbReference>
<keyword evidence="2" id="KW-1185">Reference proteome</keyword>
<evidence type="ECO:0000313" key="1">
    <source>
        <dbReference type="EMBL" id="PKU32963.1"/>
    </source>
</evidence>
<accession>A0A2I0TGN3</accession>
<organism evidence="1 2">
    <name type="scientific">Limosa lapponica baueri</name>
    <dbReference type="NCBI Taxonomy" id="1758121"/>
    <lineage>
        <taxon>Eukaryota</taxon>
        <taxon>Metazoa</taxon>
        <taxon>Chordata</taxon>
        <taxon>Craniata</taxon>
        <taxon>Vertebrata</taxon>
        <taxon>Euteleostomi</taxon>
        <taxon>Archelosauria</taxon>
        <taxon>Archosauria</taxon>
        <taxon>Dinosauria</taxon>
        <taxon>Saurischia</taxon>
        <taxon>Theropoda</taxon>
        <taxon>Coelurosauria</taxon>
        <taxon>Aves</taxon>
        <taxon>Neognathae</taxon>
        <taxon>Neoaves</taxon>
        <taxon>Charadriiformes</taxon>
        <taxon>Scolopacidae</taxon>
        <taxon>Limosa</taxon>
    </lineage>
</organism>
<name>A0A2I0TGN3_LIMLA</name>
<dbReference type="OrthoDB" id="8064698at2759"/>
<proteinExistence type="predicted"/>
<protein>
    <submittedName>
        <fullName evidence="1">High affinity camp-specific 3-cyclic phosphodiesterase 7a isoform x3</fullName>
    </submittedName>
</protein>
<reference evidence="2" key="2">
    <citation type="submission" date="2017-12" db="EMBL/GenBank/DDBJ databases">
        <title>Genome sequence of the Bar-tailed Godwit (Limosa lapponica baueri).</title>
        <authorList>
            <person name="Lima N.C.B."/>
            <person name="Parody-Merino A.M."/>
            <person name="Battley P.F."/>
            <person name="Fidler A.E."/>
            <person name="Prosdocimi F."/>
        </authorList>
    </citation>
    <scope>NUCLEOTIDE SEQUENCE [LARGE SCALE GENOMIC DNA]</scope>
</reference>
<dbReference type="Proteomes" id="UP000233556">
    <property type="component" value="Unassembled WGS sequence"/>
</dbReference>
<gene>
    <name evidence="1" type="ORF">llap_16733</name>
</gene>
<dbReference type="AlphaFoldDB" id="A0A2I0TGN3"/>
<reference evidence="2" key="1">
    <citation type="submission" date="2017-11" db="EMBL/GenBank/DDBJ databases">
        <authorList>
            <person name="Lima N.C."/>
            <person name="Parody-Merino A.M."/>
            <person name="Battley P.F."/>
            <person name="Fidler A.E."/>
            <person name="Prosdocimi F."/>
        </authorList>
    </citation>
    <scope>NUCLEOTIDE SEQUENCE [LARGE SCALE GENOMIC DNA]</scope>
</reference>
<evidence type="ECO:0000313" key="2">
    <source>
        <dbReference type="Proteomes" id="UP000233556"/>
    </source>
</evidence>